<sequence>MTQGDKESTLEQVMGLATKLAMAIPKARLTVPELQEHFGSPVLGRLVEQGLGARPNAIDIDLVRRAIPPRIVQPDIKLSGDEEIRRRYPAGFFMIVQAGIDLFLLHRIAHLFGAGFNYHKDPWVFEEGYGVWAADGSGCRVQRILTTECEIFFPDPREWLIPGSKGGNRDDCLEMQLQFGRKNLPPGWKCRELSVETLVLAAFERHRQTGEYPLRLDNARCTNRYGSAFWLKGGVFASTGFNVRDWSKDGGNTHLGALRCAVRSRRNRSA</sequence>
<accession>A0A1G1WBW7</accession>
<dbReference type="AlphaFoldDB" id="A0A1G1WBW7"/>
<proteinExistence type="predicted"/>
<protein>
    <submittedName>
        <fullName evidence="1">Uncharacterized protein</fullName>
    </submittedName>
</protein>
<dbReference type="Proteomes" id="UP000177103">
    <property type="component" value="Unassembled WGS sequence"/>
</dbReference>
<evidence type="ECO:0000313" key="1">
    <source>
        <dbReference type="EMBL" id="OGY25010.1"/>
    </source>
</evidence>
<name>A0A1G1WBW7_9BACT</name>
<reference evidence="1 2" key="1">
    <citation type="journal article" date="2016" name="Nat. Commun.">
        <title>Thousands of microbial genomes shed light on interconnected biogeochemical processes in an aquifer system.</title>
        <authorList>
            <person name="Anantharaman K."/>
            <person name="Brown C.T."/>
            <person name="Hug L.A."/>
            <person name="Sharon I."/>
            <person name="Castelle C.J."/>
            <person name="Probst A.J."/>
            <person name="Thomas B.C."/>
            <person name="Singh A."/>
            <person name="Wilkins M.J."/>
            <person name="Karaoz U."/>
            <person name="Brodie E.L."/>
            <person name="Williams K.H."/>
            <person name="Hubbard S.S."/>
            <person name="Banfield J.F."/>
        </authorList>
    </citation>
    <scope>NUCLEOTIDE SEQUENCE [LARGE SCALE GENOMIC DNA]</scope>
</reference>
<gene>
    <name evidence="1" type="ORF">A2Y57_02450</name>
</gene>
<comment type="caution">
    <text evidence="1">The sequence shown here is derived from an EMBL/GenBank/DDBJ whole genome shotgun (WGS) entry which is preliminary data.</text>
</comment>
<evidence type="ECO:0000313" key="2">
    <source>
        <dbReference type="Proteomes" id="UP000177103"/>
    </source>
</evidence>
<organism evidence="1 2">
    <name type="scientific">Candidatus Woykebacteria bacterium RBG_13_40_7b</name>
    <dbReference type="NCBI Taxonomy" id="1802594"/>
    <lineage>
        <taxon>Bacteria</taxon>
        <taxon>Candidatus Woykeibacteriota</taxon>
    </lineage>
</organism>
<dbReference type="EMBL" id="MHCQ01000004">
    <property type="protein sequence ID" value="OGY25010.1"/>
    <property type="molecule type" value="Genomic_DNA"/>
</dbReference>